<dbReference type="SUPFAM" id="SSF51366">
    <property type="entry name" value="Ribulose-phoshate binding barrel"/>
    <property type="match status" value="1"/>
</dbReference>
<feature type="domain" description="N-(5'phosphoribosyl) anthranilate isomerase (PRAI)" evidence="10">
    <location>
        <begin position="7"/>
        <end position="211"/>
    </location>
</feature>
<dbReference type="InterPro" id="IPR013785">
    <property type="entry name" value="Aldolase_TIM"/>
</dbReference>
<keyword evidence="12" id="KW-1185">Reference proteome</keyword>
<keyword evidence="6 9" id="KW-0822">Tryptophan biosynthesis</keyword>
<sequence>MTRVKTKICGLNDAAAVQAAATNGADYIGFVFFPPSPRAVTPEQAAQLARDVPDSVTIVGLFVDPDDDLIRAVLDGVPLGLIQLHGKETPERVQAIRERFGIPVMKALRVADPSDIEAARLYEPVADMLLFDAKPPATLENALPGGNGLVFDWRMLKGANFPVPWMLAGGLDKNNVTQAVTISGALIVDTSSGVEVEPGVKDLAAIAAFLETVQGLEQ</sequence>
<dbReference type="CDD" id="cd00405">
    <property type="entry name" value="PRAI"/>
    <property type="match status" value="1"/>
</dbReference>
<dbReference type="InterPro" id="IPR001240">
    <property type="entry name" value="PRAI_dom"/>
</dbReference>
<dbReference type="Gene3D" id="3.20.20.70">
    <property type="entry name" value="Aldolase class I"/>
    <property type="match status" value="1"/>
</dbReference>
<comment type="pathway">
    <text evidence="2 9">Amino-acid biosynthesis; L-tryptophan biosynthesis; L-tryptophan from chorismate: step 3/5.</text>
</comment>
<evidence type="ECO:0000256" key="2">
    <source>
        <dbReference type="ARBA" id="ARBA00004664"/>
    </source>
</evidence>
<protein>
    <recommendedName>
        <fullName evidence="4 9">N-(5'-phosphoribosyl)anthranilate isomerase</fullName>
        <shortName evidence="9">PRAI</shortName>
        <ecNumber evidence="3 9">5.3.1.24</ecNumber>
    </recommendedName>
</protein>
<reference evidence="11" key="2">
    <citation type="submission" date="2023-01" db="EMBL/GenBank/DDBJ databases">
        <title>Draft genome sequence of Sneathiella chinensis strain NBRC 103408.</title>
        <authorList>
            <person name="Sun Q."/>
            <person name="Mori K."/>
        </authorList>
    </citation>
    <scope>NUCLEOTIDE SEQUENCE</scope>
    <source>
        <strain evidence="11">NBRC 103408</strain>
    </source>
</reference>
<keyword evidence="5 9" id="KW-0028">Amino-acid biosynthesis</keyword>
<evidence type="ECO:0000256" key="1">
    <source>
        <dbReference type="ARBA" id="ARBA00001164"/>
    </source>
</evidence>
<organism evidence="11 12">
    <name type="scientific">Sneathiella chinensis</name>
    <dbReference type="NCBI Taxonomy" id="349750"/>
    <lineage>
        <taxon>Bacteria</taxon>
        <taxon>Pseudomonadati</taxon>
        <taxon>Pseudomonadota</taxon>
        <taxon>Alphaproteobacteria</taxon>
        <taxon>Sneathiellales</taxon>
        <taxon>Sneathiellaceae</taxon>
        <taxon>Sneathiella</taxon>
    </lineage>
</organism>
<dbReference type="PANTHER" id="PTHR42894:SF1">
    <property type="entry name" value="N-(5'-PHOSPHORIBOSYL)ANTHRANILATE ISOMERASE"/>
    <property type="match status" value="1"/>
</dbReference>
<evidence type="ECO:0000256" key="5">
    <source>
        <dbReference type="ARBA" id="ARBA00022605"/>
    </source>
</evidence>
<dbReference type="Proteomes" id="UP001161409">
    <property type="component" value="Unassembled WGS sequence"/>
</dbReference>
<comment type="caution">
    <text evidence="11">The sequence shown here is derived from an EMBL/GenBank/DDBJ whole genome shotgun (WGS) entry which is preliminary data.</text>
</comment>
<dbReference type="InterPro" id="IPR044643">
    <property type="entry name" value="TrpF_fam"/>
</dbReference>
<dbReference type="InterPro" id="IPR011060">
    <property type="entry name" value="RibuloseP-bd_barrel"/>
</dbReference>
<dbReference type="PANTHER" id="PTHR42894">
    <property type="entry name" value="N-(5'-PHOSPHORIBOSYL)ANTHRANILATE ISOMERASE"/>
    <property type="match status" value="1"/>
</dbReference>
<dbReference type="RefSeq" id="WP_169559004.1">
    <property type="nucleotide sequence ID" value="NZ_BSNF01000001.1"/>
</dbReference>
<name>A0ABQ5TZZ0_9PROT</name>
<gene>
    <name evidence="9 11" type="primary">trpF</name>
    <name evidence="11" type="ORF">GCM10007924_01910</name>
</gene>
<evidence type="ECO:0000259" key="10">
    <source>
        <dbReference type="Pfam" id="PF00697"/>
    </source>
</evidence>
<accession>A0ABQ5TZZ0</accession>
<dbReference type="NCBIfam" id="NF002295">
    <property type="entry name" value="PRK01222.1-1"/>
    <property type="match status" value="1"/>
</dbReference>
<evidence type="ECO:0000313" key="11">
    <source>
        <dbReference type="EMBL" id="GLQ04970.1"/>
    </source>
</evidence>
<evidence type="ECO:0000256" key="4">
    <source>
        <dbReference type="ARBA" id="ARBA00022272"/>
    </source>
</evidence>
<evidence type="ECO:0000256" key="7">
    <source>
        <dbReference type="ARBA" id="ARBA00023141"/>
    </source>
</evidence>
<dbReference type="EC" id="5.3.1.24" evidence="3 9"/>
<evidence type="ECO:0000256" key="6">
    <source>
        <dbReference type="ARBA" id="ARBA00022822"/>
    </source>
</evidence>
<comment type="catalytic activity">
    <reaction evidence="1 9">
        <text>N-(5-phospho-beta-D-ribosyl)anthranilate = 1-(2-carboxyphenylamino)-1-deoxy-D-ribulose 5-phosphate</text>
        <dbReference type="Rhea" id="RHEA:21540"/>
        <dbReference type="ChEBI" id="CHEBI:18277"/>
        <dbReference type="ChEBI" id="CHEBI:58613"/>
        <dbReference type="EC" id="5.3.1.24"/>
    </reaction>
</comment>
<dbReference type="Pfam" id="PF00697">
    <property type="entry name" value="PRAI"/>
    <property type="match status" value="1"/>
</dbReference>
<keyword evidence="8 9" id="KW-0413">Isomerase</keyword>
<proteinExistence type="inferred from homology"/>
<dbReference type="GO" id="GO:0016853">
    <property type="term" value="F:isomerase activity"/>
    <property type="evidence" value="ECO:0007669"/>
    <property type="project" value="UniProtKB-KW"/>
</dbReference>
<comment type="similarity">
    <text evidence="9">Belongs to the TrpF family.</text>
</comment>
<evidence type="ECO:0000256" key="8">
    <source>
        <dbReference type="ARBA" id="ARBA00023235"/>
    </source>
</evidence>
<evidence type="ECO:0000313" key="12">
    <source>
        <dbReference type="Proteomes" id="UP001161409"/>
    </source>
</evidence>
<dbReference type="EMBL" id="BSNF01000001">
    <property type="protein sequence ID" value="GLQ04970.1"/>
    <property type="molecule type" value="Genomic_DNA"/>
</dbReference>
<evidence type="ECO:0000256" key="3">
    <source>
        <dbReference type="ARBA" id="ARBA00012572"/>
    </source>
</evidence>
<dbReference type="HAMAP" id="MF_00135">
    <property type="entry name" value="PRAI"/>
    <property type="match status" value="1"/>
</dbReference>
<reference evidence="11" key="1">
    <citation type="journal article" date="2014" name="Int. J. Syst. Evol. Microbiol.">
        <title>Complete genome of a new Firmicutes species belonging to the dominant human colonic microbiota ('Ruminococcus bicirculans') reveals two chromosomes and a selective capacity to utilize plant glucans.</title>
        <authorList>
            <consortium name="NISC Comparative Sequencing Program"/>
            <person name="Wegmann U."/>
            <person name="Louis P."/>
            <person name="Goesmann A."/>
            <person name="Henrissat B."/>
            <person name="Duncan S.H."/>
            <person name="Flint H.J."/>
        </authorList>
    </citation>
    <scope>NUCLEOTIDE SEQUENCE</scope>
    <source>
        <strain evidence="11">NBRC 103408</strain>
    </source>
</reference>
<evidence type="ECO:0000256" key="9">
    <source>
        <dbReference type="HAMAP-Rule" id="MF_00135"/>
    </source>
</evidence>
<keyword evidence="7 9" id="KW-0057">Aromatic amino acid biosynthesis</keyword>